<dbReference type="GO" id="GO:0000976">
    <property type="term" value="F:transcription cis-regulatory region binding"/>
    <property type="evidence" value="ECO:0007669"/>
    <property type="project" value="TreeGrafter"/>
</dbReference>
<dbReference type="GO" id="GO:0005829">
    <property type="term" value="C:cytosol"/>
    <property type="evidence" value="ECO:0007669"/>
    <property type="project" value="TreeGrafter"/>
</dbReference>
<accession>A0A1G7F7K0</accession>
<dbReference type="GO" id="GO:0003700">
    <property type="term" value="F:DNA-binding transcription factor activity"/>
    <property type="evidence" value="ECO:0007669"/>
    <property type="project" value="InterPro"/>
</dbReference>
<feature type="domain" description="HTH araC/xylS-type" evidence="4">
    <location>
        <begin position="193"/>
        <end position="295"/>
    </location>
</feature>
<dbReference type="Proteomes" id="UP000199628">
    <property type="component" value="Unassembled WGS sequence"/>
</dbReference>
<dbReference type="PANTHER" id="PTHR47894:SF1">
    <property type="entry name" value="HTH-TYPE TRANSCRIPTIONAL REGULATOR VQSM"/>
    <property type="match status" value="1"/>
</dbReference>
<dbReference type="PANTHER" id="PTHR47894">
    <property type="entry name" value="HTH-TYPE TRANSCRIPTIONAL REGULATOR GADX"/>
    <property type="match status" value="1"/>
</dbReference>
<protein>
    <submittedName>
        <fullName evidence="5">AraC-type DNA-binding protein</fullName>
    </submittedName>
</protein>
<keyword evidence="2 5" id="KW-0238">DNA-binding</keyword>
<dbReference type="STRING" id="639004.SAMN04488239_13024"/>
<evidence type="ECO:0000313" key="6">
    <source>
        <dbReference type="Proteomes" id="UP000199628"/>
    </source>
</evidence>
<dbReference type="Gene3D" id="1.10.10.60">
    <property type="entry name" value="Homeodomain-like"/>
    <property type="match status" value="1"/>
</dbReference>
<evidence type="ECO:0000313" key="5">
    <source>
        <dbReference type="EMBL" id="SDE71908.1"/>
    </source>
</evidence>
<dbReference type="Pfam" id="PF12833">
    <property type="entry name" value="HTH_18"/>
    <property type="match status" value="1"/>
</dbReference>
<dbReference type="AlphaFoldDB" id="A0A1G7F7K0"/>
<evidence type="ECO:0000256" key="1">
    <source>
        <dbReference type="ARBA" id="ARBA00023015"/>
    </source>
</evidence>
<evidence type="ECO:0000256" key="2">
    <source>
        <dbReference type="ARBA" id="ARBA00023125"/>
    </source>
</evidence>
<reference evidence="6" key="1">
    <citation type="submission" date="2016-10" db="EMBL/GenBank/DDBJ databases">
        <authorList>
            <person name="Varghese N."/>
            <person name="Submissions S."/>
        </authorList>
    </citation>
    <scope>NUCLEOTIDE SEQUENCE [LARGE SCALE GENOMIC DNA]</scope>
    <source>
        <strain evidence="6">CGMCC 1.9108</strain>
    </source>
</reference>
<dbReference type="PROSITE" id="PS01124">
    <property type="entry name" value="HTH_ARAC_FAMILY_2"/>
    <property type="match status" value="1"/>
</dbReference>
<dbReference type="EMBL" id="FMZV01000030">
    <property type="protein sequence ID" value="SDE71908.1"/>
    <property type="molecule type" value="Genomic_DNA"/>
</dbReference>
<dbReference type="InterPro" id="IPR009057">
    <property type="entry name" value="Homeodomain-like_sf"/>
</dbReference>
<evidence type="ECO:0000256" key="3">
    <source>
        <dbReference type="ARBA" id="ARBA00023163"/>
    </source>
</evidence>
<keyword evidence="6" id="KW-1185">Reference proteome</keyword>
<dbReference type="SMART" id="SM00342">
    <property type="entry name" value="HTH_ARAC"/>
    <property type="match status" value="1"/>
</dbReference>
<keyword evidence="1" id="KW-0805">Transcription regulation</keyword>
<organism evidence="5 6">
    <name type="scientific">Ruegeria marina</name>
    <dbReference type="NCBI Taxonomy" id="639004"/>
    <lineage>
        <taxon>Bacteria</taxon>
        <taxon>Pseudomonadati</taxon>
        <taxon>Pseudomonadota</taxon>
        <taxon>Alphaproteobacteria</taxon>
        <taxon>Rhodobacterales</taxon>
        <taxon>Roseobacteraceae</taxon>
        <taxon>Ruegeria</taxon>
    </lineage>
</organism>
<name>A0A1G7F7K0_9RHOB</name>
<evidence type="ECO:0000259" key="4">
    <source>
        <dbReference type="PROSITE" id="PS01124"/>
    </source>
</evidence>
<gene>
    <name evidence="5" type="ORF">SAMN04488239_13024</name>
</gene>
<dbReference type="Pfam" id="PF12625">
    <property type="entry name" value="Arabinose_bd"/>
    <property type="match status" value="1"/>
</dbReference>
<sequence>MVEGPPIFVPYALQAAYAEHLARQLGERHVGPNIVSQYGYKGLGLYARYVLGAPRLDIAFARGIRALPYLQSGASVNLHDAGDCIILQFGSGIHSIVGAGHIDEGTSILLIDLVRHFLGKEWNPEWVELSGKRFTGDEMLEDLLGAPVRYGKPLLGIAILKDQLQTHNPRPEKAPRTVLFKDLRKMINHGPPRTMVGLVREALLQSVMEGNPCEDAVTAWLGLGKRTLQRQLAVEGNTFRKVFADFRIERAKAMLAETNQSARSIAASLGYHEVNSFRRAFSRSVGCTPAEYSALCRAQPPDVSVVRVFRTSQAVS</sequence>
<keyword evidence="3" id="KW-0804">Transcription</keyword>
<dbReference type="InterPro" id="IPR032687">
    <property type="entry name" value="AraC-type_N"/>
</dbReference>
<proteinExistence type="predicted"/>
<dbReference type="SUPFAM" id="SSF46689">
    <property type="entry name" value="Homeodomain-like"/>
    <property type="match status" value="1"/>
</dbReference>
<dbReference type="InterPro" id="IPR018060">
    <property type="entry name" value="HTH_AraC"/>
</dbReference>